<organism evidence="1 2">
    <name type="scientific">Melastoma candidum</name>
    <dbReference type="NCBI Taxonomy" id="119954"/>
    <lineage>
        <taxon>Eukaryota</taxon>
        <taxon>Viridiplantae</taxon>
        <taxon>Streptophyta</taxon>
        <taxon>Embryophyta</taxon>
        <taxon>Tracheophyta</taxon>
        <taxon>Spermatophyta</taxon>
        <taxon>Magnoliopsida</taxon>
        <taxon>eudicotyledons</taxon>
        <taxon>Gunneridae</taxon>
        <taxon>Pentapetalae</taxon>
        <taxon>rosids</taxon>
        <taxon>malvids</taxon>
        <taxon>Myrtales</taxon>
        <taxon>Melastomataceae</taxon>
        <taxon>Melastomatoideae</taxon>
        <taxon>Melastomateae</taxon>
        <taxon>Melastoma</taxon>
    </lineage>
</organism>
<dbReference type="Proteomes" id="UP001057402">
    <property type="component" value="Chromosome 8"/>
</dbReference>
<comment type="caution">
    <text evidence="1">The sequence shown here is derived from an EMBL/GenBank/DDBJ whole genome shotgun (WGS) entry which is preliminary data.</text>
</comment>
<accession>A0ACB9MZP4</accession>
<gene>
    <name evidence="1" type="ORF">MLD38_027946</name>
</gene>
<keyword evidence="2" id="KW-1185">Reference proteome</keyword>
<evidence type="ECO:0000313" key="2">
    <source>
        <dbReference type="Proteomes" id="UP001057402"/>
    </source>
</evidence>
<reference evidence="2" key="1">
    <citation type="journal article" date="2023" name="Front. Plant Sci.">
        <title>Chromosomal-level genome assembly of Melastoma candidum provides insights into trichome evolution.</title>
        <authorList>
            <person name="Zhong Y."/>
            <person name="Wu W."/>
            <person name="Sun C."/>
            <person name="Zou P."/>
            <person name="Liu Y."/>
            <person name="Dai S."/>
            <person name="Zhou R."/>
        </authorList>
    </citation>
    <scope>NUCLEOTIDE SEQUENCE [LARGE SCALE GENOMIC DNA]</scope>
</reference>
<proteinExistence type="predicted"/>
<name>A0ACB9MZP4_9MYRT</name>
<sequence length="292" mass="31031">MDPKMPNSSADGCAGEEIVLFGVRVVVADSIRKCVSLNNLSEYDLLPRQGHPVNGNPHETNKGAAAASASAAGGYGSADEVVPRCNNQGTRERKRGVPWTEDEHKLFLLGLHKVGKGDWRGISKNFVKTRTPTQVASHAQKYFLRHANLNRRRRRSSLFDITTDSVAAMEEVQSPNHDKSASLAGMVPPANTAIAATIPPVVLTAPLTKSFPIPIPKPAESVNVVPATVICPIPIVLAPGVPASPLFDLNLSLTSPSQSLDSTRRPSSAFLSRLPSFSNGDSSSNSSIISVA</sequence>
<dbReference type="EMBL" id="CM042887">
    <property type="protein sequence ID" value="KAI4329573.1"/>
    <property type="molecule type" value="Genomic_DNA"/>
</dbReference>
<evidence type="ECO:0000313" key="1">
    <source>
        <dbReference type="EMBL" id="KAI4329573.1"/>
    </source>
</evidence>
<protein>
    <submittedName>
        <fullName evidence="1">Uncharacterized protein</fullName>
    </submittedName>
</protein>